<accession>A0A0M4TLJ4</accession>
<evidence type="ECO:0008006" key="3">
    <source>
        <dbReference type="Google" id="ProtNLM"/>
    </source>
</evidence>
<dbReference type="AlphaFoldDB" id="A0A0M4TLJ4"/>
<protein>
    <recommendedName>
        <fullName evidence="3">Ferrochelatase</fullName>
    </recommendedName>
</protein>
<dbReference type="EMBL" id="CP012541">
    <property type="protein sequence ID" value="ALF47269.1"/>
    <property type="molecule type" value="Genomic_DNA"/>
</dbReference>
<organism evidence="1 2">
    <name type="scientific">Campylobacter concisus</name>
    <dbReference type="NCBI Taxonomy" id="199"/>
    <lineage>
        <taxon>Bacteria</taxon>
        <taxon>Pseudomonadati</taxon>
        <taxon>Campylobacterota</taxon>
        <taxon>Epsilonproteobacteria</taxon>
        <taxon>Campylobacterales</taxon>
        <taxon>Campylobacteraceae</taxon>
        <taxon>Campylobacter</taxon>
    </lineage>
</organism>
<dbReference type="RefSeq" id="WP_054196315.1">
    <property type="nucleotide sequence ID" value="NZ_CABMKQ010000053.1"/>
</dbReference>
<dbReference type="Proteomes" id="UP000066049">
    <property type="component" value="Chromosome"/>
</dbReference>
<name>A0A0M4TLJ4_9BACT</name>
<evidence type="ECO:0000313" key="2">
    <source>
        <dbReference type="Proteomes" id="UP000066049"/>
    </source>
</evidence>
<proteinExistence type="predicted"/>
<sequence length="327" mass="37714">MTIENLTRLINAEALNAPTITSVSEFVFELKHVRRGFAYICLNANDSDIETAIKQGAYAIISEDNVPIIDKEIAFLKVSSLQTAMIKLMRFEATHKDLKFCAVNPYINDFLEKSKLGSNAHVMSKNITELFNQIFHAKVFDIFFGDDTRTLQRISPLFETIYTDTTMQEINPSSIFFTSTVFKQTYYQNLNIPRVFAGMFYGLLKFLDSNKISFKPYEGRIHGHFDPIFIDKNFIPTSFGNSFRAIITESDEDLFVSQSIFLNKKFSPDEIKICLPEGSLLKVQNAIYFQNLSETKKLKNFIYILILCRKEELLEELHKISEENLLF</sequence>
<dbReference type="KEGG" id="ccoc:CCON33237_0571"/>
<dbReference type="GeneID" id="28662245"/>
<gene>
    <name evidence="1" type="ORF">CCON33237_0571</name>
</gene>
<reference evidence="2" key="1">
    <citation type="submission" date="2015-08" db="EMBL/GenBank/DDBJ databases">
        <title>Comparative genomics of the Campylobacter concisus group.</title>
        <authorList>
            <person name="Miller W.G."/>
            <person name="Yee E."/>
            <person name="Chapman M.H."/>
            <person name="Huynh S."/>
            <person name="Bono J.L."/>
            <person name="On S.L.W."/>
            <person name="St Leger J."/>
            <person name="Foster G."/>
            <person name="Parker C.T."/>
        </authorList>
    </citation>
    <scope>NUCLEOTIDE SEQUENCE [LARGE SCALE GENOMIC DNA]</scope>
    <source>
        <strain evidence="2">ATCC 33237</strain>
    </source>
</reference>
<dbReference type="PATRIC" id="fig|199.248.peg.602"/>
<evidence type="ECO:0000313" key="1">
    <source>
        <dbReference type="EMBL" id="ALF47269.1"/>
    </source>
</evidence>